<dbReference type="AlphaFoldDB" id="A0A1I6HJH6"/>
<dbReference type="Proteomes" id="UP000199658">
    <property type="component" value="Unassembled WGS sequence"/>
</dbReference>
<feature type="chain" id="PRO_5011705464" description="Lysozyme inhibitor LprI N-terminal domain-containing protein" evidence="1">
    <location>
        <begin position="18"/>
        <end position="158"/>
    </location>
</feature>
<dbReference type="RefSeq" id="WP_175500706.1">
    <property type="nucleotide sequence ID" value="NZ_FOYO01000001.1"/>
</dbReference>
<organism evidence="2 3">
    <name type="scientific">Litoreibacter janthinus</name>
    <dbReference type="NCBI Taxonomy" id="670154"/>
    <lineage>
        <taxon>Bacteria</taxon>
        <taxon>Pseudomonadati</taxon>
        <taxon>Pseudomonadota</taxon>
        <taxon>Alphaproteobacteria</taxon>
        <taxon>Rhodobacterales</taxon>
        <taxon>Roseobacteraceae</taxon>
        <taxon>Litoreibacter</taxon>
    </lineage>
</organism>
<gene>
    <name evidence="2" type="ORF">SAMN04488002_3082</name>
</gene>
<keyword evidence="1" id="KW-0732">Signal</keyword>
<proteinExistence type="predicted"/>
<keyword evidence="3" id="KW-1185">Reference proteome</keyword>
<evidence type="ECO:0000313" key="2">
    <source>
        <dbReference type="EMBL" id="SFR54613.1"/>
    </source>
</evidence>
<protein>
    <recommendedName>
        <fullName evidence="4">Lysozyme inhibitor LprI N-terminal domain-containing protein</fullName>
    </recommendedName>
</protein>
<feature type="signal peptide" evidence="1">
    <location>
        <begin position="1"/>
        <end position="17"/>
    </location>
</feature>
<accession>A0A1I6HJH6</accession>
<reference evidence="3" key="1">
    <citation type="submission" date="2016-10" db="EMBL/GenBank/DDBJ databases">
        <authorList>
            <person name="Varghese N."/>
            <person name="Submissions S."/>
        </authorList>
    </citation>
    <scope>NUCLEOTIDE SEQUENCE [LARGE SCALE GENOMIC DNA]</scope>
    <source>
        <strain evidence="3">DSM 26921</strain>
    </source>
</reference>
<evidence type="ECO:0000313" key="3">
    <source>
        <dbReference type="Proteomes" id="UP000199658"/>
    </source>
</evidence>
<dbReference type="EMBL" id="FOYO01000001">
    <property type="protein sequence ID" value="SFR54613.1"/>
    <property type="molecule type" value="Genomic_DNA"/>
</dbReference>
<dbReference type="STRING" id="670154.SAMN04488002_3082"/>
<evidence type="ECO:0008006" key="4">
    <source>
        <dbReference type="Google" id="ProtNLM"/>
    </source>
</evidence>
<sequence>MKYLPLIAALFVNPAMAQDTIAQDKVLVLACLETMEAGTTWPQCVELMFQPCVRHEVGTDAHATCLGGVREEWSGTVKTLQDEVIEAVTSEGSSELLDLMGQWTGYVVQKCQEVAASKPNGAESARLGCEISELAGLSGEFAACLEGRSAAGYCEIKQ</sequence>
<evidence type="ECO:0000256" key="1">
    <source>
        <dbReference type="SAM" id="SignalP"/>
    </source>
</evidence>
<name>A0A1I6HJH6_9RHOB</name>